<comment type="caution">
    <text evidence="2">The sequence shown here is derived from an EMBL/GenBank/DDBJ whole genome shotgun (WGS) entry which is preliminary data.</text>
</comment>
<organism evidence="2 3">
    <name type="scientific">Selenomonas sputigena</name>
    <dbReference type="NCBI Taxonomy" id="69823"/>
    <lineage>
        <taxon>Bacteria</taxon>
        <taxon>Bacillati</taxon>
        <taxon>Bacillota</taxon>
        <taxon>Negativicutes</taxon>
        <taxon>Selenomonadales</taxon>
        <taxon>Selenomonadaceae</taxon>
        <taxon>Selenomonas</taxon>
    </lineage>
</organism>
<dbReference type="Proteomes" id="UP001559623">
    <property type="component" value="Unassembled WGS sequence"/>
</dbReference>
<dbReference type="Pfam" id="PF05016">
    <property type="entry name" value="ParE_toxin"/>
    <property type="match status" value="1"/>
</dbReference>
<proteinExistence type="predicted"/>
<evidence type="ECO:0000256" key="1">
    <source>
        <dbReference type="ARBA" id="ARBA00022649"/>
    </source>
</evidence>
<dbReference type="InterPro" id="IPR052747">
    <property type="entry name" value="TA_system_RelE_toxin"/>
</dbReference>
<evidence type="ECO:0000313" key="3">
    <source>
        <dbReference type="Proteomes" id="UP001559623"/>
    </source>
</evidence>
<dbReference type="InterPro" id="IPR007712">
    <property type="entry name" value="RelE/ParE_toxin"/>
</dbReference>
<protein>
    <submittedName>
        <fullName evidence="2">Type II toxin-antitoxin system RelE/ParE family toxin</fullName>
    </submittedName>
</protein>
<dbReference type="PANTHER" id="PTHR38813:SF1">
    <property type="entry name" value="TOXIN RELE1-RELATED"/>
    <property type="match status" value="1"/>
</dbReference>
<dbReference type="RefSeq" id="WP_368845793.1">
    <property type="nucleotide sequence ID" value="NZ_CP194411.1"/>
</dbReference>
<gene>
    <name evidence="2" type="ORF">QCO44_00130</name>
</gene>
<evidence type="ECO:0000313" key="2">
    <source>
        <dbReference type="EMBL" id="MEX5284056.1"/>
    </source>
</evidence>
<dbReference type="Gene3D" id="3.30.2310.20">
    <property type="entry name" value="RelE-like"/>
    <property type="match status" value="1"/>
</dbReference>
<accession>A0ABV3X1I4</accession>
<name>A0ABV3X1I4_9FIRM</name>
<dbReference type="PANTHER" id="PTHR38813">
    <property type="match status" value="1"/>
</dbReference>
<reference evidence="2 3" key="1">
    <citation type="submission" date="2023-04" db="EMBL/GenBank/DDBJ databases">
        <title>Genome Sequence of Selenomonas sputigena ATCC 33150.</title>
        <authorList>
            <person name="Miller D.P."/>
            <person name="Anvari S."/>
            <person name="Polson S.W."/>
            <person name="Macdonald M."/>
            <person name="Mcdowell J.V."/>
        </authorList>
    </citation>
    <scope>NUCLEOTIDE SEQUENCE [LARGE SCALE GENOMIC DNA]</scope>
    <source>
        <strain evidence="2 3">ATCC 33150</strain>
    </source>
</reference>
<keyword evidence="1" id="KW-1277">Toxin-antitoxin system</keyword>
<dbReference type="SUPFAM" id="SSF143011">
    <property type="entry name" value="RelE-like"/>
    <property type="match status" value="1"/>
</dbReference>
<dbReference type="EMBL" id="JARVLH010000001">
    <property type="protein sequence ID" value="MEX5284056.1"/>
    <property type="molecule type" value="Genomic_DNA"/>
</dbReference>
<sequence length="82" mass="9455">MNIEFSRSALKFLQSTDRPTRERIKAGILGLIQQPPIGDIKTLQGWNPHAYRLRVGKYRIIYEVVSDVLRILNIGSRGDIYK</sequence>
<keyword evidence="3" id="KW-1185">Reference proteome</keyword>
<dbReference type="InterPro" id="IPR035093">
    <property type="entry name" value="RelE/ParE_toxin_dom_sf"/>
</dbReference>